<accession>A0A2P2QH89</accession>
<dbReference type="AlphaFoldDB" id="A0A2P2QH89"/>
<protein>
    <submittedName>
        <fullName evidence="1">Uncharacterized protein</fullName>
    </submittedName>
</protein>
<sequence>MQAFLKLAIQLCKLMDWSYLLEFTPNEAKTSTSPLHTNALVILVGIYP</sequence>
<proteinExistence type="predicted"/>
<organism evidence="1">
    <name type="scientific">Rhizophora mucronata</name>
    <name type="common">Asiatic mangrove</name>
    <dbReference type="NCBI Taxonomy" id="61149"/>
    <lineage>
        <taxon>Eukaryota</taxon>
        <taxon>Viridiplantae</taxon>
        <taxon>Streptophyta</taxon>
        <taxon>Embryophyta</taxon>
        <taxon>Tracheophyta</taxon>
        <taxon>Spermatophyta</taxon>
        <taxon>Magnoliopsida</taxon>
        <taxon>eudicotyledons</taxon>
        <taxon>Gunneridae</taxon>
        <taxon>Pentapetalae</taxon>
        <taxon>rosids</taxon>
        <taxon>fabids</taxon>
        <taxon>Malpighiales</taxon>
        <taxon>Rhizophoraceae</taxon>
        <taxon>Rhizophora</taxon>
    </lineage>
</organism>
<name>A0A2P2QH89_RHIMU</name>
<reference evidence="1" key="1">
    <citation type="submission" date="2018-02" db="EMBL/GenBank/DDBJ databases">
        <title>Rhizophora mucronata_Transcriptome.</title>
        <authorList>
            <person name="Meera S.P."/>
            <person name="Sreeshan A."/>
            <person name="Augustine A."/>
        </authorList>
    </citation>
    <scope>NUCLEOTIDE SEQUENCE</scope>
    <source>
        <tissue evidence="1">Leaf</tissue>
    </source>
</reference>
<evidence type="ECO:0000313" key="1">
    <source>
        <dbReference type="EMBL" id="MBX66373.1"/>
    </source>
</evidence>
<dbReference type="EMBL" id="GGEC01085889">
    <property type="protein sequence ID" value="MBX66373.1"/>
    <property type="molecule type" value="Transcribed_RNA"/>
</dbReference>